<dbReference type="EMBL" id="BDQC01000174">
    <property type="protein sequence ID" value="GBH22581.1"/>
    <property type="molecule type" value="Genomic_RNA"/>
</dbReference>
<name>A0A2V0RB98_9ZZZZ</name>
<sequence>MTIVNDTKDYAIKVASTALNSFESQARGDIQAPNGDDNVRMYTAKGGSAVTLGSSTTSATVVFDPEASIRQGQASVVVYGRNSSNAVIEVQRVTLGRSSDEFLSVGVLSSGLKVFNSSGVDVIGGTQSAAVLTSVPRNVSILSSTDLANACPNHERDLASGVVSREESTMTMAMTEHFGKKMALSRSNTLGNIIKRTWDDGIGTRRTTAGETLSFLVDTNLTATTTDLTDVQILGTPGDPTSTGTATAQVLDSARLSELNNPLTLATYHAEIEMYLDLGDPGSSALENTKFEFKLYALDAADNIISVRRINRREDLRNAKSSGVTVTGSVTSTTVPISRVVVGLVVVGGANVNDPLTVVNTSARLTAYEETADIAARPIHVCVFEGLNASATINLNSTVVLTGVPDSTNVFISTAQSGDVPVYDTNAVEVFLKSVSRSLPRAFTVSGHSAVSRSLDAFYGDEAVSVAFKAMSFSDVQKGVQHVAKLAKKSGSELSDALRKLEPFMRSVGTPMSALPGPAGALGGMMVAGADYGRMMR</sequence>
<evidence type="ECO:0000313" key="1">
    <source>
        <dbReference type="EMBL" id="GBH22404.1"/>
    </source>
</evidence>
<organism evidence="1">
    <name type="scientific">viral metagenome</name>
    <dbReference type="NCBI Taxonomy" id="1070528"/>
    <lineage>
        <taxon>unclassified sequences</taxon>
        <taxon>metagenomes</taxon>
        <taxon>organismal metagenomes</taxon>
    </lineage>
</organism>
<proteinExistence type="predicted"/>
<dbReference type="AlphaFoldDB" id="A0A2V0RB98"/>
<dbReference type="EMBL" id="BDQB01000268">
    <property type="protein sequence ID" value="GBH22404.1"/>
    <property type="molecule type" value="Genomic_RNA"/>
</dbReference>
<protein>
    <submittedName>
        <fullName evidence="1">Uncharacterized protein</fullName>
    </submittedName>
</protein>
<reference evidence="1" key="1">
    <citation type="submission" date="2017-04" db="EMBL/GenBank/DDBJ databases">
        <title>Unveiling RNA virosphere associated with marine microorganisms.</title>
        <authorList>
            <person name="Urayama S."/>
            <person name="Takaki Y."/>
            <person name="Nishi S."/>
            <person name="Yoshida Y."/>
            <person name="Deguchi S."/>
            <person name="Takai K."/>
            <person name="Nunoura T."/>
        </authorList>
    </citation>
    <scope>NUCLEOTIDE SEQUENCE</scope>
</reference>
<accession>A0A2V0RB98</accession>
<comment type="caution">
    <text evidence="1">The sequence shown here is derived from an EMBL/GenBank/DDBJ whole genome shotgun (WGS) entry which is preliminary data.</text>
</comment>